<dbReference type="PANTHER" id="PTHR12812">
    <property type="entry name" value="HEPARAN SULFATE 6-O-SULFOTRANSFERASE 3"/>
    <property type="match status" value="1"/>
</dbReference>
<dbReference type="GO" id="GO:0017095">
    <property type="term" value="F:heparan sulfate 6-sulfotransferase activity"/>
    <property type="evidence" value="ECO:0007669"/>
    <property type="project" value="TreeGrafter"/>
</dbReference>
<evidence type="ECO:0000256" key="4">
    <source>
        <dbReference type="ARBA" id="ARBA00022989"/>
    </source>
</evidence>
<organism evidence="8 9">
    <name type="scientific">Nitzschia inconspicua</name>
    <dbReference type="NCBI Taxonomy" id="303405"/>
    <lineage>
        <taxon>Eukaryota</taxon>
        <taxon>Sar</taxon>
        <taxon>Stramenopiles</taxon>
        <taxon>Ochrophyta</taxon>
        <taxon>Bacillariophyta</taxon>
        <taxon>Bacillariophyceae</taxon>
        <taxon>Bacillariophycidae</taxon>
        <taxon>Bacillariales</taxon>
        <taxon>Bacillariaceae</taxon>
        <taxon>Nitzschia</taxon>
    </lineage>
</organism>
<reference evidence="8" key="1">
    <citation type="journal article" date="2021" name="Sci. Rep.">
        <title>Diploid genomic architecture of Nitzschia inconspicua, an elite biomass production diatom.</title>
        <authorList>
            <person name="Oliver A."/>
            <person name="Podell S."/>
            <person name="Pinowska A."/>
            <person name="Traller J.C."/>
            <person name="Smith S.R."/>
            <person name="McClure R."/>
            <person name="Beliaev A."/>
            <person name="Bohutskyi P."/>
            <person name="Hill E.A."/>
            <person name="Rabines A."/>
            <person name="Zheng H."/>
            <person name="Allen L.Z."/>
            <person name="Kuo A."/>
            <person name="Grigoriev I.V."/>
            <person name="Allen A.E."/>
            <person name="Hazlebeck D."/>
            <person name="Allen E.E."/>
        </authorList>
    </citation>
    <scope>NUCLEOTIDE SEQUENCE</scope>
    <source>
        <strain evidence="8">Hildebrandi</strain>
    </source>
</reference>
<dbReference type="OrthoDB" id="46768at2759"/>
<evidence type="ECO:0000256" key="6">
    <source>
        <dbReference type="ARBA" id="ARBA00023180"/>
    </source>
</evidence>
<evidence type="ECO:0000313" key="9">
    <source>
        <dbReference type="Proteomes" id="UP000693970"/>
    </source>
</evidence>
<evidence type="ECO:0000313" key="8">
    <source>
        <dbReference type="EMBL" id="KAG7374432.1"/>
    </source>
</evidence>
<dbReference type="AlphaFoldDB" id="A0A9K3M5G8"/>
<evidence type="ECO:0000256" key="3">
    <source>
        <dbReference type="ARBA" id="ARBA00022692"/>
    </source>
</evidence>
<feature type="region of interest" description="Disordered" evidence="7">
    <location>
        <begin position="38"/>
        <end position="90"/>
    </location>
</feature>
<evidence type="ECO:0000256" key="5">
    <source>
        <dbReference type="ARBA" id="ARBA00023136"/>
    </source>
</evidence>
<dbReference type="InterPro" id="IPR010635">
    <property type="entry name" value="Heparan_SO4-6-sulfoTrfase"/>
</dbReference>
<dbReference type="Proteomes" id="UP000693970">
    <property type="component" value="Unassembled WGS sequence"/>
</dbReference>
<keyword evidence="4" id="KW-1133">Transmembrane helix</keyword>
<protein>
    <submittedName>
        <fullName evidence="8">Uncharacterized protein</fullName>
    </submittedName>
</protein>
<sequence>MRKSVKQKVKLLLVAASFILALSFTISLQILFEEHKQSGGPLGQRGSLQSLRSNRNVKQQSLNEFTKKSSNKDKGTVRYSQRYQTNEDKRKATKKLLDEKLLQRKEQQSIQDQRNNLQERWLAFQNPEDISNYHENGIRFGYRLMRERKRRYPKILYFLHIHKSAGSTFCRQAYLNRISANYKRNCNVQSDQRCCGHNDTVEAQREYANTTYYDLVASEQEMYDSMAPDSYDYIVSLRDSKRRYYSHWNHLLIVAQQNRQHELKQLEKPDGHRYPLSESAFKSMQEPDQGRNGDDNIQAPKEDLVHWNYTVRDYNGTIYPVGNFTKWYQGQPDNYNVRMICGVRCNHVPKYQLSRDLFRYALQRLAKFAHIIFVEDMEASFARFARVYGWQYNVATAHHGQHLNSTDLTKTLKTGSINWDPYMSVLDDSLYEFAQRKYAGAGHTELMEIIDADEFANRADLEEYFEQGPKRGCSNECCGPCSKW</sequence>
<feature type="compositionally biased region" description="Basic and acidic residues" evidence="7">
    <location>
        <begin position="65"/>
        <end position="76"/>
    </location>
</feature>
<gene>
    <name evidence="8" type="ORF">IV203_013527</name>
</gene>
<keyword evidence="2" id="KW-0808">Transferase</keyword>
<keyword evidence="6" id="KW-0325">Glycoprotein</keyword>
<keyword evidence="5" id="KW-0472">Membrane</keyword>
<evidence type="ECO:0000256" key="1">
    <source>
        <dbReference type="ARBA" id="ARBA00004167"/>
    </source>
</evidence>
<evidence type="ECO:0000256" key="2">
    <source>
        <dbReference type="ARBA" id="ARBA00022679"/>
    </source>
</evidence>
<comment type="caution">
    <text evidence="8">The sequence shown here is derived from an EMBL/GenBank/DDBJ whole genome shotgun (WGS) entry which is preliminary data.</text>
</comment>
<keyword evidence="9" id="KW-1185">Reference proteome</keyword>
<dbReference type="PANTHER" id="PTHR12812:SF0">
    <property type="entry name" value="HEPARAN-SULFATE 6-O-SULFOTRANSFERASE"/>
    <property type="match status" value="1"/>
</dbReference>
<proteinExistence type="predicted"/>
<comment type="subcellular location">
    <subcellularLocation>
        <location evidence="1">Membrane</location>
        <topology evidence="1">Single-pass membrane protein</topology>
    </subcellularLocation>
</comment>
<dbReference type="EMBL" id="JAGRRH010000001">
    <property type="protein sequence ID" value="KAG7374432.1"/>
    <property type="molecule type" value="Genomic_DNA"/>
</dbReference>
<keyword evidence="3" id="KW-0812">Transmembrane</keyword>
<evidence type="ECO:0000256" key="7">
    <source>
        <dbReference type="SAM" id="MobiDB-lite"/>
    </source>
</evidence>
<name>A0A9K3M5G8_9STRA</name>
<reference evidence="8" key="2">
    <citation type="submission" date="2021-04" db="EMBL/GenBank/DDBJ databases">
        <authorList>
            <person name="Podell S."/>
        </authorList>
    </citation>
    <scope>NUCLEOTIDE SEQUENCE</scope>
    <source>
        <strain evidence="8">Hildebrandi</strain>
    </source>
</reference>
<dbReference type="GO" id="GO:0016020">
    <property type="term" value="C:membrane"/>
    <property type="evidence" value="ECO:0007669"/>
    <property type="project" value="UniProtKB-SubCell"/>
</dbReference>
<accession>A0A9K3M5G8</accession>
<feature type="compositionally biased region" description="Polar residues" evidence="7">
    <location>
        <begin position="46"/>
        <end position="64"/>
    </location>
</feature>